<dbReference type="OrthoDB" id="870418at2"/>
<gene>
    <name evidence="1" type="ORF">SAMN06265337_2843</name>
</gene>
<protein>
    <submittedName>
        <fullName evidence="1">Uncharacterized protein</fullName>
    </submittedName>
</protein>
<sequence>MPSSASPSWLDTLPLDFYDQLAHCLSLHGMAAAELLSRPATALTQQLTDLTGLRSADVQRLNEIQNHEQLLAALRTEPLALYHLLLLGRLTLETSLATPVLAYVQQQMTISEEQLHTLNNYCLELSGAFLTTLEEHLPAPAGAASLGLHRLRVEEIFAEYVAQIPVPVPPAANLRLTEPQLQMLRLSLLLVHSLPQAADHPFMRAVGQFKNLQPEALEPLLEHLGRAHAQEQLTLTMPELIQLYQGMQVCGMVFVSDVMARIGLEELFPTLPADADAATTEAAPASHRQAVGEMVTGFTRWVQHTFPDSPEIAQAREEVLALADLL</sequence>
<name>A0A212UAV6_9BACT</name>
<evidence type="ECO:0000313" key="2">
    <source>
        <dbReference type="Proteomes" id="UP000198131"/>
    </source>
</evidence>
<dbReference type="Proteomes" id="UP000198131">
    <property type="component" value="Unassembled WGS sequence"/>
</dbReference>
<dbReference type="RefSeq" id="WP_088844172.1">
    <property type="nucleotide sequence ID" value="NZ_FYEW01000002.1"/>
</dbReference>
<dbReference type="EMBL" id="FYEW01000002">
    <property type="protein sequence ID" value="SNC75375.1"/>
    <property type="molecule type" value="Genomic_DNA"/>
</dbReference>
<accession>A0A212UAV6</accession>
<dbReference type="AlphaFoldDB" id="A0A212UAV6"/>
<reference evidence="2" key="1">
    <citation type="submission" date="2017-06" db="EMBL/GenBank/DDBJ databases">
        <authorList>
            <person name="Varghese N."/>
            <person name="Submissions S."/>
        </authorList>
    </citation>
    <scope>NUCLEOTIDE SEQUENCE [LARGE SCALE GENOMIC DNA]</scope>
    <source>
        <strain evidence="2">DSM 11116</strain>
    </source>
</reference>
<organism evidence="1 2">
    <name type="scientific">Hymenobacter gelipurpurascens</name>
    <dbReference type="NCBI Taxonomy" id="89968"/>
    <lineage>
        <taxon>Bacteria</taxon>
        <taxon>Pseudomonadati</taxon>
        <taxon>Bacteroidota</taxon>
        <taxon>Cytophagia</taxon>
        <taxon>Cytophagales</taxon>
        <taxon>Hymenobacteraceae</taxon>
        <taxon>Hymenobacter</taxon>
    </lineage>
</organism>
<proteinExistence type="predicted"/>
<keyword evidence="2" id="KW-1185">Reference proteome</keyword>
<evidence type="ECO:0000313" key="1">
    <source>
        <dbReference type="EMBL" id="SNC75375.1"/>
    </source>
</evidence>